<dbReference type="PANTHER" id="PTHR31068">
    <property type="entry name" value="MITOCHONDRIAL DISTRIBUTION AND MORPHOLOGY PROTEIN 31"/>
    <property type="match status" value="1"/>
</dbReference>
<proteinExistence type="inferred from homology"/>
<evidence type="ECO:0000256" key="4">
    <source>
        <dbReference type="ARBA" id="ARBA00022792"/>
    </source>
</evidence>
<evidence type="ECO:0000256" key="9">
    <source>
        <dbReference type="ARBA" id="ARBA00025191"/>
    </source>
</evidence>
<evidence type="ECO:0000313" key="12">
    <source>
        <dbReference type="Proteomes" id="UP000567179"/>
    </source>
</evidence>
<dbReference type="PANTHER" id="PTHR31068:SF0">
    <property type="entry name" value="MITOCHONDRIAL DISTRIBUTION AND MORPHOLOGY PROTEIN 31"/>
    <property type="match status" value="1"/>
</dbReference>
<dbReference type="GO" id="GO:0000001">
    <property type="term" value="P:mitochondrion inheritance"/>
    <property type="evidence" value="ECO:0007669"/>
    <property type="project" value="InterPro"/>
</dbReference>
<evidence type="ECO:0000256" key="5">
    <source>
        <dbReference type="ARBA" id="ARBA00022946"/>
    </source>
</evidence>
<evidence type="ECO:0000256" key="8">
    <source>
        <dbReference type="ARBA" id="ARBA00023136"/>
    </source>
</evidence>
<evidence type="ECO:0000313" key="11">
    <source>
        <dbReference type="EMBL" id="KAF5321850.1"/>
    </source>
</evidence>
<comment type="caution">
    <text evidence="11">The sequence shown here is derived from an EMBL/GenBank/DDBJ whole genome shotgun (WGS) entry which is preliminary data.</text>
</comment>
<evidence type="ECO:0000256" key="6">
    <source>
        <dbReference type="ARBA" id="ARBA00022989"/>
    </source>
</evidence>
<feature type="region of interest" description="Disordered" evidence="10">
    <location>
        <begin position="84"/>
        <end position="122"/>
    </location>
</feature>
<comment type="function">
    <text evidence="9">Involved in the organization of the mitochondrial membranes and the global structure of the mitochondria. Also required for mitochondrial distribution and mobility as well as for the maintenance of mitochondrial DNA nucleoids structures.</text>
</comment>
<evidence type="ECO:0008006" key="13">
    <source>
        <dbReference type="Google" id="ProtNLM"/>
    </source>
</evidence>
<reference evidence="11 12" key="1">
    <citation type="journal article" date="2020" name="ISME J.">
        <title>Uncovering the hidden diversity of litter-decomposition mechanisms in mushroom-forming fungi.</title>
        <authorList>
            <person name="Floudas D."/>
            <person name="Bentzer J."/>
            <person name="Ahren D."/>
            <person name="Johansson T."/>
            <person name="Persson P."/>
            <person name="Tunlid A."/>
        </authorList>
    </citation>
    <scope>NUCLEOTIDE SEQUENCE [LARGE SCALE GENOMIC DNA]</scope>
    <source>
        <strain evidence="11 12">CBS 101986</strain>
    </source>
</reference>
<dbReference type="EMBL" id="JAACJJ010000028">
    <property type="protein sequence ID" value="KAF5321850.1"/>
    <property type="molecule type" value="Genomic_DNA"/>
</dbReference>
<dbReference type="Pfam" id="PF08118">
    <property type="entry name" value="MDM31_MDM32"/>
    <property type="match status" value="2"/>
</dbReference>
<dbReference type="GO" id="GO:0007005">
    <property type="term" value="P:mitochondrion organization"/>
    <property type="evidence" value="ECO:0007669"/>
    <property type="project" value="InterPro"/>
</dbReference>
<comment type="subcellular location">
    <subcellularLocation>
        <location evidence="1">Mitochondrion inner membrane</location>
    </subcellularLocation>
</comment>
<feature type="compositionally biased region" description="Polar residues" evidence="10">
    <location>
        <begin position="103"/>
        <end position="113"/>
    </location>
</feature>
<dbReference type="OrthoDB" id="17678at2759"/>
<keyword evidence="5" id="KW-0809">Transit peptide</keyword>
<evidence type="ECO:0000256" key="10">
    <source>
        <dbReference type="SAM" id="MobiDB-lite"/>
    </source>
</evidence>
<dbReference type="AlphaFoldDB" id="A0A8H5F2Z5"/>
<keyword evidence="3" id="KW-0812">Transmembrane</keyword>
<dbReference type="Proteomes" id="UP000567179">
    <property type="component" value="Unassembled WGS sequence"/>
</dbReference>
<evidence type="ECO:0000256" key="3">
    <source>
        <dbReference type="ARBA" id="ARBA00022692"/>
    </source>
</evidence>
<organism evidence="11 12">
    <name type="scientific">Psilocybe cf. subviscida</name>
    <dbReference type="NCBI Taxonomy" id="2480587"/>
    <lineage>
        <taxon>Eukaryota</taxon>
        <taxon>Fungi</taxon>
        <taxon>Dikarya</taxon>
        <taxon>Basidiomycota</taxon>
        <taxon>Agaricomycotina</taxon>
        <taxon>Agaricomycetes</taxon>
        <taxon>Agaricomycetidae</taxon>
        <taxon>Agaricales</taxon>
        <taxon>Agaricineae</taxon>
        <taxon>Strophariaceae</taxon>
        <taxon>Psilocybe</taxon>
    </lineage>
</organism>
<dbReference type="InterPro" id="IPR012571">
    <property type="entry name" value="Mdm31/Mdm32"/>
</dbReference>
<gene>
    <name evidence="11" type="ORF">D9619_001463</name>
</gene>
<keyword evidence="12" id="KW-1185">Reference proteome</keyword>
<evidence type="ECO:0000256" key="1">
    <source>
        <dbReference type="ARBA" id="ARBA00004273"/>
    </source>
</evidence>
<accession>A0A8H5F2Z5</accession>
<keyword evidence="4" id="KW-0999">Mitochondrion inner membrane</keyword>
<dbReference type="GO" id="GO:0005743">
    <property type="term" value="C:mitochondrial inner membrane"/>
    <property type="evidence" value="ECO:0007669"/>
    <property type="project" value="UniProtKB-SubCell"/>
</dbReference>
<keyword evidence="7" id="KW-0496">Mitochondrion</keyword>
<sequence length="725" mass="82661">MFSSLTSRSTRSLYSTRFNIAAVDRYSAIRRFFINQNVAPSSATIRSVSNNTRSTLWTLRNTTMVAAIPLRPWQMRTLARAFATNNEQPTKPPPDTEKVSKPPEQTTPHNGNSIDHDPGVSPDPFPHARDVENYSRFFQRLALSLPHPHRPTREDFLNVATSFWQRLRIRFKWFTVRGFRKFNADDISAFITWFVMSQTLWILVGTTTFFSVIFSLANSLSLQRYVARAISDYLTSETGINIIFESAIVPKWKDSRLSFKNVYVSRRPLSQMESVRSRNQGHLAAVGYDISGHPAYHRIGEDDDEVQETFENEDTNYTMFDVNIDSVDVTLSLKRWLDGKGLVEDAVVRGVRGIIDRRNVFWDPDNPLDPALFRHAAKPGDFELENLQLEDVLVTVYQPGDFRPYTASIFRADIRLFRKRWLFYDFLRAENVVGQFDNCLFSLHKPQSIGRTNEKDLKDGDWVRMSRIRIDGVNIDHLQNSTTMEGPISWITSGKLDAVLDIKFPHNPDEDLPFNAILGEIADAISVSLTSDITSTRIPGQRELAKPALTVPEEHNEENKGDDFRPKVVVDIDIRFRDLKAAVPIFPPDLSYVNYALVRPIVAFMNANRTLIPIHCRIVKDLSEFDGAMTMWESKLVNTLSSSDEAHEPFTAGLMDEIALKTYDAMAYHVSQSAMNRQRIKAVSLWSLQRTANAVMTALRTMTDPMASSLKEVYTNDQLQLATNP</sequence>
<evidence type="ECO:0000256" key="2">
    <source>
        <dbReference type="ARBA" id="ARBA00005687"/>
    </source>
</evidence>
<protein>
    <recommendedName>
        <fullName evidence="13">Mitochondrial distribution and morphology protein family 31/32</fullName>
    </recommendedName>
</protein>
<name>A0A8H5F2Z5_9AGAR</name>
<keyword evidence="8" id="KW-0472">Membrane</keyword>
<comment type="similarity">
    <text evidence="2">Belongs to the MDM31/MDM32 family.</text>
</comment>
<evidence type="ECO:0000256" key="7">
    <source>
        <dbReference type="ARBA" id="ARBA00023128"/>
    </source>
</evidence>
<keyword evidence="6" id="KW-1133">Transmembrane helix</keyword>